<accession>A0A9K3D9C7</accession>
<reference evidence="1 2" key="1">
    <citation type="journal article" date="2018" name="PLoS ONE">
        <title>The draft genome of Kipferlia bialata reveals reductive genome evolution in fornicate parasites.</title>
        <authorList>
            <person name="Tanifuji G."/>
            <person name="Takabayashi S."/>
            <person name="Kume K."/>
            <person name="Takagi M."/>
            <person name="Nakayama T."/>
            <person name="Kamikawa R."/>
            <person name="Inagaki Y."/>
            <person name="Hashimoto T."/>
        </authorList>
    </citation>
    <scope>NUCLEOTIDE SEQUENCE [LARGE SCALE GENOMIC DNA]</scope>
    <source>
        <strain evidence="1">NY0173</strain>
    </source>
</reference>
<name>A0A9K3D9C7_9EUKA</name>
<evidence type="ECO:0000313" key="2">
    <source>
        <dbReference type="Proteomes" id="UP000265618"/>
    </source>
</evidence>
<protein>
    <submittedName>
        <fullName evidence="1">Uncharacterized protein</fullName>
    </submittedName>
</protein>
<dbReference type="AlphaFoldDB" id="A0A9K3D9C7"/>
<evidence type="ECO:0000313" key="1">
    <source>
        <dbReference type="EMBL" id="GIQ89779.1"/>
    </source>
</evidence>
<feature type="non-terminal residue" evidence="1">
    <location>
        <position position="1"/>
    </location>
</feature>
<dbReference type="EMBL" id="BDIP01005419">
    <property type="protein sequence ID" value="GIQ89779.1"/>
    <property type="molecule type" value="Genomic_DNA"/>
</dbReference>
<organism evidence="1 2">
    <name type="scientific">Kipferlia bialata</name>
    <dbReference type="NCBI Taxonomy" id="797122"/>
    <lineage>
        <taxon>Eukaryota</taxon>
        <taxon>Metamonada</taxon>
        <taxon>Carpediemonas-like organisms</taxon>
        <taxon>Kipferlia</taxon>
    </lineage>
</organism>
<comment type="caution">
    <text evidence="1">The sequence shown here is derived from an EMBL/GenBank/DDBJ whole genome shotgun (WGS) entry which is preliminary data.</text>
</comment>
<gene>
    <name evidence="1" type="ORF">KIPB_012339</name>
</gene>
<proteinExistence type="predicted"/>
<dbReference type="Proteomes" id="UP000265618">
    <property type="component" value="Unassembled WGS sequence"/>
</dbReference>
<keyword evidence="2" id="KW-1185">Reference proteome</keyword>
<sequence>MHSTHSSQKRHLPRVAMGTRASGTVFACLLALCVCVGYGLAVDGCQYDESCPDSGSAGMAQVHSTPSTTYDRATTLTVESDGSMGVCGVSPNAPVPLDWDCTLYVAHPTDTHIPPAPELHIPCPPHSVSLAMHAEDTVNVTFNDEAGVYCATWDADTLSYVLPAPAALSLSDWVLETGVEARVYVE</sequence>